<accession>A0A0A9C8V2</accession>
<protein>
    <submittedName>
        <fullName evidence="1">Uncharacterized protein</fullName>
    </submittedName>
</protein>
<sequence length="34" mass="3546">MLAPATPVLPLVPSRAAVGLLPAPVPRHRSRHPA</sequence>
<dbReference type="AlphaFoldDB" id="A0A0A9C8V2"/>
<organism evidence="1">
    <name type="scientific">Arundo donax</name>
    <name type="common">Giant reed</name>
    <name type="synonym">Donax arundinaceus</name>
    <dbReference type="NCBI Taxonomy" id="35708"/>
    <lineage>
        <taxon>Eukaryota</taxon>
        <taxon>Viridiplantae</taxon>
        <taxon>Streptophyta</taxon>
        <taxon>Embryophyta</taxon>
        <taxon>Tracheophyta</taxon>
        <taxon>Spermatophyta</taxon>
        <taxon>Magnoliopsida</taxon>
        <taxon>Liliopsida</taxon>
        <taxon>Poales</taxon>
        <taxon>Poaceae</taxon>
        <taxon>PACMAD clade</taxon>
        <taxon>Arundinoideae</taxon>
        <taxon>Arundineae</taxon>
        <taxon>Arundo</taxon>
    </lineage>
</organism>
<reference evidence="1" key="2">
    <citation type="journal article" date="2015" name="Data Brief">
        <title>Shoot transcriptome of the giant reed, Arundo donax.</title>
        <authorList>
            <person name="Barrero R.A."/>
            <person name="Guerrero F.D."/>
            <person name="Moolhuijzen P."/>
            <person name="Goolsby J.A."/>
            <person name="Tidwell J."/>
            <person name="Bellgard S.E."/>
            <person name="Bellgard M.I."/>
        </authorList>
    </citation>
    <scope>NUCLEOTIDE SEQUENCE</scope>
    <source>
        <tissue evidence="1">Shoot tissue taken approximately 20 cm above the soil surface</tissue>
    </source>
</reference>
<name>A0A0A9C8V2_ARUDO</name>
<reference evidence="1" key="1">
    <citation type="submission" date="2014-09" db="EMBL/GenBank/DDBJ databases">
        <authorList>
            <person name="Magalhaes I.L.F."/>
            <person name="Oliveira U."/>
            <person name="Santos F.R."/>
            <person name="Vidigal T.H.D.A."/>
            <person name="Brescovit A.D."/>
            <person name="Santos A.J."/>
        </authorList>
    </citation>
    <scope>NUCLEOTIDE SEQUENCE</scope>
    <source>
        <tissue evidence="1">Shoot tissue taken approximately 20 cm above the soil surface</tissue>
    </source>
</reference>
<evidence type="ECO:0000313" key="1">
    <source>
        <dbReference type="EMBL" id="JAD71991.1"/>
    </source>
</evidence>
<dbReference type="EMBL" id="GBRH01225904">
    <property type="protein sequence ID" value="JAD71991.1"/>
    <property type="molecule type" value="Transcribed_RNA"/>
</dbReference>
<proteinExistence type="predicted"/>